<feature type="compositionally biased region" description="Basic and acidic residues" evidence="2">
    <location>
        <begin position="558"/>
        <end position="568"/>
    </location>
</feature>
<feature type="region of interest" description="Disordered" evidence="2">
    <location>
        <begin position="555"/>
        <end position="584"/>
    </location>
</feature>
<dbReference type="PANTHER" id="PTHR11062:SF281">
    <property type="entry name" value="EXOSTOSIN-LIKE 2"/>
    <property type="match status" value="1"/>
</dbReference>
<sequence>MLPAALVLALPEQGVGLGNDACWRGGFSFEDCCKGRGRPECFDALYTFEVCCLDAKAALPQDCHQDVESLARHLQCKGTQWVKKEDWDSFFLAHQLSQSLGASYKGWPDIGELLRKANATTGALRATEEDCRFGLAALLLQALPSLERAGAHGAVRAAYRRARRLSLAGGEDCRWREMVNHAILQHTDMLLGADRRFRGWCPANGPKIFVYELPLARNPLSCARIGFWASEVYLERFLFYSGCRTSDPEEADLFFVPAYLTCWELQHSKPLSALARAEFLDAQRGELGRLPFLGARGGLDHVFLFGASAWQLPRWRSLLKDSIVLAVESQPIESDGTPEDETRCWHCTDCFQPWKDLVVPPVTPLPGARALLARAKPFHERQLLMTWHGQHADSESAAVRRAYRITNETVRTELIHHLSHLPDVSIGSPISDYAGVMGNAKFCLCPKGASSYTSRTFEALFAGCIPVILSDHVRLPFDHVLNWSDFSIAWPMARADMSLYHYLQSFDEAEALAMQQRGAEARCWFDYFAQEQEPQQCSPYLAVLMALQGRAIRRKRQHEGPRLTESAKARMMPDSGAGPGPGASLIVASAEVGNAETDNVPAGNAQRHIHMLNVPF</sequence>
<protein>
    <recommendedName>
        <fullName evidence="3">Exostosin GT47 domain-containing protein</fullName>
    </recommendedName>
</protein>
<gene>
    <name evidence="4" type="ORF">EVOR1521_LOCUS2366</name>
</gene>
<feature type="domain" description="Exostosin GT47" evidence="3">
    <location>
        <begin position="204"/>
        <end position="496"/>
    </location>
</feature>
<organism evidence="4 5">
    <name type="scientific">Effrenium voratum</name>
    <dbReference type="NCBI Taxonomy" id="2562239"/>
    <lineage>
        <taxon>Eukaryota</taxon>
        <taxon>Sar</taxon>
        <taxon>Alveolata</taxon>
        <taxon>Dinophyceae</taxon>
        <taxon>Suessiales</taxon>
        <taxon>Symbiodiniaceae</taxon>
        <taxon>Effrenium</taxon>
    </lineage>
</organism>
<evidence type="ECO:0000313" key="4">
    <source>
        <dbReference type="EMBL" id="CAJ1372245.1"/>
    </source>
</evidence>
<proteinExistence type="inferred from homology"/>
<evidence type="ECO:0000259" key="3">
    <source>
        <dbReference type="Pfam" id="PF03016"/>
    </source>
</evidence>
<dbReference type="GO" id="GO:0016757">
    <property type="term" value="F:glycosyltransferase activity"/>
    <property type="evidence" value="ECO:0007669"/>
    <property type="project" value="InterPro"/>
</dbReference>
<dbReference type="Proteomes" id="UP001178507">
    <property type="component" value="Unassembled WGS sequence"/>
</dbReference>
<dbReference type="EMBL" id="CAUJNA010000124">
    <property type="protein sequence ID" value="CAJ1372245.1"/>
    <property type="molecule type" value="Genomic_DNA"/>
</dbReference>
<dbReference type="Pfam" id="PF03016">
    <property type="entry name" value="Exostosin_GT47"/>
    <property type="match status" value="1"/>
</dbReference>
<dbReference type="InterPro" id="IPR040911">
    <property type="entry name" value="Exostosin_GT47"/>
</dbReference>
<comment type="caution">
    <text evidence="4">The sequence shown here is derived from an EMBL/GenBank/DDBJ whole genome shotgun (WGS) entry which is preliminary data.</text>
</comment>
<accession>A0AA36HN65</accession>
<dbReference type="InterPro" id="IPR004263">
    <property type="entry name" value="Exostosin"/>
</dbReference>
<evidence type="ECO:0000256" key="1">
    <source>
        <dbReference type="ARBA" id="ARBA00010271"/>
    </source>
</evidence>
<dbReference type="PANTHER" id="PTHR11062">
    <property type="entry name" value="EXOSTOSIN HEPARAN SULFATE GLYCOSYLTRANSFERASE -RELATED"/>
    <property type="match status" value="1"/>
</dbReference>
<comment type="similarity">
    <text evidence="1">Belongs to the glycosyltransferase 47 family.</text>
</comment>
<evidence type="ECO:0000256" key="2">
    <source>
        <dbReference type="SAM" id="MobiDB-lite"/>
    </source>
</evidence>
<name>A0AA36HN65_9DINO</name>
<keyword evidence="5" id="KW-1185">Reference proteome</keyword>
<reference evidence="4" key="1">
    <citation type="submission" date="2023-08" db="EMBL/GenBank/DDBJ databases">
        <authorList>
            <person name="Chen Y."/>
            <person name="Shah S."/>
            <person name="Dougan E. K."/>
            <person name="Thang M."/>
            <person name="Chan C."/>
        </authorList>
    </citation>
    <scope>NUCLEOTIDE SEQUENCE</scope>
</reference>
<dbReference type="AlphaFoldDB" id="A0AA36HN65"/>
<evidence type="ECO:0000313" key="5">
    <source>
        <dbReference type="Proteomes" id="UP001178507"/>
    </source>
</evidence>